<name>A0A2U2MWT2_9GAMM</name>
<evidence type="ECO:0000313" key="3">
    <source>
        <dbReference type="EMBL" id="PWG61294.1"/>
    </source>
</evidence>
<dbReference type="AlphaFoldDB" id="A0A2U2MWT2"/>
<keyword evidence="1" id="KW-1133">Transmembrane helix</keyword>
<proteinExistence type="predicted"/>
<organism evidence="3 4">
    <name type="scientific">Sediminicurvatus halobius</name>
    <dbReference type="NCBI Taxonomy" id="2182432"/>
    <lineage>
        <taxon>Bacteria</taxon>
        <taxon>Pseudomonadati</taxon>
        <taxon>Pseudomonadota</taxon>
        <taxon>Gammaproteobacteria</taxon>
        <taxon>Chromatiales</taxon>
        <taxon>Ectothiorhodospiraceae</taxon>
        <taxon>Sediminicurvatus</taxon>
    </lineage>
</organism>
<keyword evidence="1" id="KW-0812">Transmembrane</keyword>
<gene>
    <name evidence="3" type="ORF">DEM34_17140</name>
</gene>
<dbReference type="Proteomes" id="UP000245474">
    <property type="component" value="Unassembled WGS sequence"/>
</dbReference>
<dbReference type="Pfam" id="PF13767">
    <property type="entry name" value="DUF4168"/>
    <property type="match status" value="1"/>
</dbReference>
<comment type="caution">
    <text evidence="3">The sequence shown here is derived from an EMBL/GenBank/DDBJ whole genome shotgun (WGS) entry which is preliminary data.</text>
</comment>
<feature type="transmembrane region" description="Helical" evidence="1">
    <location>
        <begin position="58"/>
        <end position="76"/>
    </location>
</feature>
<keyword evidence="4" id="KW-1185">Reference proteome</keyword>
<sequence>MRATVSCWQYVSIRHIHIGTLWLAGDGTTPVARRVQGSHPTVGQSLHRGRNDMTLRPMMAALALLLALALGGPVLAQNDEGGAGGYSEETLQQFVEAHSGVLAIRDEYTQRLQEADDREQAMALQEEANERMVNAVTDTGLSVEEYGEIARAASGDTELSERIQDMME</sequence>
<keyword evidence="1" id="KW-0472">Membrane</keyword>
<evidence type="ECO:0000256" key="1">
    <source>
        <dbReference type="SAM" id="Phobius"/>
    </source>
</evidence>
<protein>
    <recommendedName>
        <fullName evidence="2">DUF4168 domain-containing protein</fullName>
    </recommendedName>
</protein>
<dbReference type="InterPro" id="IPR025433">
    <property type="entry name" value="DUF4168"/>
</dbReference>
<dbReference type="EMBL" id="QFFI01000040">
    <property type="protein sequence ID" value="PWG61294.1"/>
    <property type="molecule type" value="Genomic_DNA"/>
</dbReference>
<reference evidence="3 4" key="1">
    <citation type="submission" date="2018-05" db="EMBL/GenBank/DDBJ databases">
        <title>Spiribacter halobius sp. nov., a moderately halophilic bacterium isolated from marine solar saltern.</title>
        <authorList>
            <person name="Zheng W.-S."/>
            <person name="Lu D.-C."/>
            <person name="Du Z.-J."/>
        </authorList>
    </citation>
    <scope>NUCLEOTIDE SEQUENCE [LARGE SCALE GENOMIC DNA]</scope>
    <source>
        <strain evidence="3 4">E85</strain>
    </source>
</reference>
<feature type="domain" description="DUF4168" evidence="2">
    <location>
        <begin position="87"/>
        <end position="163"/>
    </location>
</feature>
<accession>A0A2U2MWT2</accession>
<evidence type="ECO:0000259" key="2">
    <source>
        <dbReference type="Pfam" id="PF13767"/>
    </source>
</evidence>
<evidence type="ECO:0000313" key="4">
    <source>
        <dbReference type="Proteomes" id="UP000245474"/>
    </source>
</evidence>